<dbReference type="EMBL" id="CP042437">
    <property type="protein sequence ID" value="QEC77392.1"/>
    <property type="molecule type" value="Genomic_DNA"/>
</dbReference>
<evidence type="ECO:0000313" key="4">
    <source>
        <dbReference type="Proteomes" id="UP000321362"/>
    </source>
</evidence>
<reference evidence="3 4" key="1">
    <citation type="journal article" date="2013" name="J. Microbiol.">
        <title>Mucilaginibacter ginsenosidivorax sp. nov., with ginsenoside converting activity isolated from sediment.</title>
        <authorList>
            <person name="Kim J.K."/>
            <person name="Choi T.E."/>
            <person name="Liu Q.M."/>
            <person name="Park H.Y."/>
            <person name="Yi T.H."/>
            <person name="Yoon M.H."/>
            <person name="Kim S.C."/>
            <person name="Im W.T."/>
        </authorList>
    </citation>
    <scope>NUCLEOTIDE SEQUENCE [LARGE SCALE GENOMIC DNA]</scope>
    <source>
        <strain evidence="3 4">KHI28</strain>
    </source>
</reference>
<sequence>MTSTTNSKKEVIDFLWEWAENQGIWAKLLLRNILSSSGCLSQQERVTIFQYFLQSIKLFSGLPPLAISKPPYSISSKSVKISRLSEVTGVNRLAKDQTIGFSPNLTVIYGENGTGKTGYSRILKALGFSYETSGTIHPNIYNPTKPPKSAKIDFETNGTHQSFTWTGSNRCNDLDTISVFNNHCVAISLSDRQLVVTPIGFELFGLVTDELNALAQLINTEKQKLPVTDWLALFLPGTPQHSAISKLSSKTVVSELTILAGFDDGHNQRLIAKTKELTGLNKALIEATIRELKLKISDIENSLTKIRKAESIINNKTWQEQHKTITDIAVLQKQSQRGLSEIVSSFSIEQYSSAQFLSFITAADAYLKLLAKSNYPAESDVCIYCQQNLDTPAKELLANYRVLLNDTTQQQINQLSASRNHFKAQMTYVDGAIKLAQASWGYDDEGTIKQPQELIEYNNTLSSLKKAVTDDNIPNGDLPLKYSTLLTAFEEKKQALAKELNSRESDLANIATKERQITIEINELKDRKILTDHLTNITTTIENLKKIDILNKNQNAFNTRSISIKTTEAREELVRQNFNAIFKTELAAFRKSHLNIDLNFATDRGNSKVQQRVKSHLLTEILSEGEQKAIALSEFLTELQLDNSKSTVIFDDPVNSLDHHLIDDYSRRAIALSKDRQVIIFTHSILLFNSLFYFRDKPQYKGIDLTFYNSRNEHEETGIISNAEEVNSVKSYIGKINILLSSAKSRPEAEMAEDGYGYLRSAIELCVENEILNNTVRRYQKNVALTQFIKINGQLLDSNKEQLNELFERCCGYIKGHSNPMEIHNEPTLQELKTDFETFKKLRTIFS</sequence>
<feature type="domain" description="Protein CR006 P-loop" evidence="2">
    <location>
        <begin position="107"/>
        <end position="731"/>
    </location>
</feature>
<evidence type="ECO:0000259" key="2">
    <source>
        <dbReference type="Pfam" id="PF13166"/>
    </source>
</evidence>
<dbReference type="OrthoDB" id="9789562at2"/>
<dbReference type="SUPFAM" id="SSF52540">
    <property type="entry name" value="P-loop containing nucleoside triphosphate hydrolases"/>
    <property type="match status" value="1"/>
</dbReference>
<dbReference type="KEGG" id="mgk:FSB76_16080"/>
<dbReference type="GO" id="GO:0000731">
    <property type="term" value="P:DNA synthesis involved in DNA repair"/>
    <property type="evidence" value="ECO:0007669"/>
    <property type="project" value="TreeGrafter"/>
</dbReference>
<dbReference type="PANTHER" id="PTHR32182">
    <property type="entry name" value="DNA REPLICATION AND REPAIR PROTEIN RECF"/>
    <property type="match status" value="1"/>
</dbReference>
<evidence type="ECO:0000256" key="1">
    <source>
        <dbReference type="SAM" id="Coils"/>
    </source>
</evidence>
<name>A0A5B8W372_9SPHI</name>
<dbReference type="Proteomes" id="UP000321362">
    <property type="component" value="Chromosome"/>
</dbReference>
<dbReference type="PANTHER" id="PTHR32182:SF22">
    <property type="entry name" value="ATP-DEPENDENT ENDONUCLEASE, OLD FAMILY-RELATED"/>
    <property type="match status" value="1"/>
</dbReference>
<dbReference type="Pfam" id="PF13166">
    <property type="entry name" value="AAA_13"/>
    <property type="match status" value="1"/>
</dbReference>
<evidence type="ECO:0000313" key="3">
    <source>
        <dbReference type="EMBL" id="QEC77392.1"/>
    </source>
</evidence>
<organism evidence="3 4">
    <name type="scientific">Mucilaginibacter ginsenosidivorax</name>
    <dbReference type="NCBI Taxonomy" id="862126"/>
    <lineage>
        <taxon>Bacteria</taxon>
        <taxon>Pseudomonadati</taxon>
        <taxon>Bacteroidota</taxon>
        <taxon>Sphingobacteriia</taxon>
        <taxon>Sphingobacteriales</taxon>
        <taxon>Sphingobacteriaceae</taxon>
        <taxon>Mucilaginibacter</taxon>
    </lineage>
</organism>
<dbReference type="AlphaFoldDB" id="A0A5B8W372"/>
<proteinExistence type="predicted"/>
<keyword evidence="1" id="KW-0175">Coiled coil</keyword>
<dbReference type="InterPro" id="IPR027417">
    <property type="entry name" value="P-loop_NTPase"/>
</dbReference>
<dbReference type="GO" id="GO:0006302">
    <property type="term" value="P:double-strand break repair"/>
    <property type="evidence" value="ECO:0007669"/>
    <property type="project" value="TreeGrafter"/>
</dbReference>
<accession>A0A5B8W372</accession>
<keyword evidence="4" id="KW-1185">Reference proteome</keyword>
<dbReference type="Gene3D" id="3.40.50.300">
    <property type="entry name" value="P-loop containing nucleotide triphosphate hydrolases"/>
    <property type="match status" value="2"/>
</dbReference>
<dbReference type="RefSeq" id="WP_147055036.1">
    <property type="nucleotide sequence ID" value="NZ_CP042437.1"/>
</dbReference>
<dbReference type="InterPro" id="IPR026866">
    <property type="entry name" value="CR006_AAA"/>
</dbReference>
<gene>
    <name evidence="3" type="ORF">FSB76_16080</name>
</gene>
<feature type="coiled-coil region" evidence="1">
    <location>
        <begin position="282"/>
        <end position="309"/>
    </location>
</feature>
<protein>
    <submittedName>
        <fullName evidence="3">AAA family ATPase</fullName>
    </submittedName>
</protein>